<keyword evidence="2" id="KW-1185">Reference proteome</keyword>
<evidence type="ECO:0000313" key="2">
    <source>
        <dbReference type="Proteomes" id="UP001160148"/>
    </source>
</evidence>
<protein>
    <recommendedName>
        <fullName evidence="3">HAT C-terminal dimerisation domain-containing protein</fullName>
    </recommendedName>
</protein>
<dbReference type="Proteomes" id="UP001160148">
    <property type="component" value="Unassembled WGS sequence"/>
</dbReference>
<evidence type="ECO:0000313" key="1">
    <source>
        <dbReference type="EMBL" id="CAI6357153.1"/>
    </source>
</evidence>
<comment type="caution">
    <text evidence="1">The sequence shown here is derived from an EMBL/GenBank/DDBJ whole genome shotgun (WGS) entry which is preliminary data.</text>
</comment>
<organism evidence="1 2">
    <name type="scientific">Macrosiphum euphorbiae</name>
    <name type="common">potato aphid</name>
    <dbReference type="NCBI Taxonomy" id="13131"/>
    <lineage>
        <taxon>Eukaryota</taxon>
        <taxon>Metazoa</taxon>
        <taxon>Ecdysozoa</taxon>
        <taxon>Arthropoda</taxon>
        <taxon>Hexapoda</taxon>
        <taxon>Insecta</taxon>
        <taxon>Pterygota</taxon>
        <taxon>Neoptera</taxon>
        <taxon>Paraneoptera</taxon>
        <taxon>Hemiptera</taxon>
        <taxon>Sternorrhyncha</taxon>
        <taxon>Aphidomorpha</taxon>
        <taxon>Aphidoidea</taxon>
        <taxon>Aphididae</taxon>
        <taxon>Macrosiphini</taxon>
        <taxon>Macrosiphum</taxon>
    </lineage>
</organism>
<accession>A0AAV0WMW9</accession>
<dbReference type="AlphaFoldDB" id="A0AAV0WMW9"/>
<sequence>MGIFSYGRRFVYFGADTSDRQYSDRREHGRDIPRLDAQECYHIMYSIQNPTEAISESDSELSDGEFYSCLQENNDHSTSFSDGPLNQNNFRSTNASRVQALNFFNSKKKDLCMLENYPIVKQVFLKFNTTIPSSAPVERLFSGAI</sequence>
<name>A0AAV0WMW9_9HEMI</name>
<reference evidence="1 2" key="1">
    <citation type="submission" date="2023-01" db="EMBL/GenBank/DDBJ databases">
        <authorList>
            <person name="Whitehead M."/>
        </authorList>
    </citation>
    <scope>NUCLEOTIDE SEQUENCE [LARGE SCALE GENOMIC DNA]</scope>
</reference>
<proteinExistence type="predicted"/>
<evidence type="ECO:0008006" key="3">
    <source>
        <dbReference type="Google" id="ProtNLM"/>
    </source>
</evidence>
<dbReference type="EMBL" id="CARXXK010000002">
    <property type="protein sequence ID" value="CAI6357153.1"/>
    <property type="molecule type" value="Genomic_DNA"/>
</dbReference>
<gene>
    <name evidence="1" type="ORF">MEUPH1_LOCUS12809</name>
</gene>